<dbReference type="RefSeq" id="WP_259292061.1">
    <property type="nucleotide sequence ID" value="NZ_JANUXW010000007.1"/>
</dbReference>
<protein>
    <recommendedName>
        <fullName evidence="3">DUF2474 domain-containing protein</fullName>
    </recommendedName>
</protein>
<organism evidence="1 2">
    <name type="scientific">Neisseria montereyensis</name>
    <dbReference type="NCBI Taxonomy" id="2973938"/>
    <lineage>
        <taxon>Bacteria</taxon>
        <taxon>Pseudomonadati</taxon>
        <taxon>Pseudomonadota</taxon>
        <taxon>Betaproteobacteria</taxon>
        <taxon>Neisseriales</taxon>
        <taxon>Neisseriaceae</taxon>
        <taxon>Neisseria</taxon>
    </lineage>
</organism>
<dbReference type="EMBL" id="JANUXW010000007">
    <property type="protein sequence ID" value="MCS4534275.1"/>
    <property type="molecule type" value="Genomic_DNA"/>
</dbReference>
<reference evidence="1" key="2">
    <citation type="journal article" date="2023" name="Curr. Microbiol.">
        <title>Neisseria montereyensis sp. nov., Isolated from Oropharynx of California Sea Lion (Zalophus californianus): Genomic, Phylogenetic, and Phenotypic Study.</title>
        <authorList>
            <person name="Volokhov D.V."/>
            <person name="Zagorodnyaya T.A."/>
            <person name="Furtak V.A."/>
            <person name="Nattanmai G."/>
            <person name="Randall L."/>
            <person name="Jose S."/>
            <person name="Gao Y."/>
            <person name="Gulland F.M."/>
            <person name="Eisenberg T."/>
            <person name="Delmonte P."/>
            <person name="Blom J."/>
            <person name="Mitchell K.K."/>
        </authorList>
    </citation>
    <scope>NUCLEOTIDE SEQUENCE</scope>
    <source>
        <strain evidence="1">CSL10203-ORH2</strain>
    </source>
</reference>
<evidence type="ECO:0000313" key="2">
    <source>
        <dbReference type="Proteomes" id="UP001166947"/>
    </source>
</evidence>
<comment type="caution">
    <text evidence="1">The sequence shown here is derived from an EMBL/GenBank/DDBJ whole genome shotgun (WGS) entry which is preliminary data.</text>
</comment>
<name>A0ABT2FE94_9NEIS</name>
<reference evidence="1" key="1">
    <citation type="submission" date="2022-08" db="EMBL/GenBank/DDBJ databases">
        <authorList>
            <person name="Volokhov D.V."/>
            <person name="Furtak V.A."/>
            <person name="Zagorodnyaya T.A."/>
        </authorList>
    </citation>
    <scope>NUCLEOTIDE SEQUENCE</scope>
    <source>
        <strain evidence="1">CSL10203-ORH2</strain>
    </source>
</reference>
<evidence type="ECO:0008006" key="3">
    <source>
        <dbReference type="Google" id="ProtNLM"/>
    </source>
</evidence>
<dbReference type="Proteomes" id="UP001166947">
    <property type="component" value="Unassembled WGS sequence"/>
</dbReference>
<proteinExistence type="predicted"/>
<keyword evidence="2" id="KW-1185">Reference proteome</keyword>
<accession>A0ABT2FE94</accession>
<gene>
    <name evidence="1" type="ORF">NXS09_08180</name>
</gene>
<evidence type="ECO:0000313" key="1">
    <source>
        <dbReference type="EMBL" id="MCS4534275.1"/>
    </source>
</evidence>
<sequence>MKLKIKTAMWVIKWWLLLLAIFWSTALAGAWLGMRAASKLLGQ</sequence>